<proteinExistence type="predicted"/>
<feature type="region of interest" description="Disordered" evidence="4">
    <location>
        <begin position="319"/>
        <end position="357"/>
    </location>
</feature>
<dbReference type="SUPFAM" id="SSF48452">
    <property type="entry name" value="TPR-like"/>
    <property type="match status" value="1"/>
</dbReference>
<dbReference type="EMBL" id="CDMY01000850">
    <property type="protein sequence ID" value="CEM35294.1"/>
    <property type="molecule type" value="Genomic_DNA"/>
</dbReference>
<feature type="region of interest" description="Disordered" evidence="4">
    <location>
        <begin position="1"/>
        <end position="79"/>
    </location>
</feature>
<feature type="compositionally biased region" description="Low complexity" evidence="4">
    <location>
        <begin position="1"/>
        <end position="36"/>
    </location>
</feature>
<dbReference type="Pfam" id="PF13181">
    <property type="entry name" value="TPR_8"/>
    <property type="match status" value="1"/>
</dbReference>
<dbReference type="PANTHER" id="PTHR45641">
    <property type="entry name" value="TETRATRICOPEPTIDE REPEAT PROTEIN (AFU_ORTHOLOGUE AFUA_6G03870)"/>
    <property type="match status" value="1"/>
</dbReference>
<organism evidence="5 6">
    <name type="scientific">Vitrella brassicaformis (strain CCMP3155)</name>
    <dbReference type="NCBI Taxonomy" id="1169540"/>
    <lineage>
        <taxon>Eukaryota</taxon>
        <taxon>Sar</taxon>
        <taxon>Alveolata</taxon>
        <taxon>Colpodellida</taxon>
        <taxon>Vitrellaceae</taxon>
        <taxon>Vitrella</taxon>
    </lineage>
</organism>
<dbReference type="PROSITE" id="PS50005">
    <property type="entry name" value="TPR"/>
    <property type="match status" value="1"/>
</dbReference>
<name>A0A0G4GWS0_VITBC</name>
<accession>A0A0G4GWS0</accession>
<evidence type="ECO:0000256" key="2">
    <source>
        <dbReference type="ARBA" id="ARBA00022803"/>
    </source>
</evidence>
<dbReference type="Proteomes" id="UP000041254">
    <property type="component" value="Unassembled WGS sequence"/>
</dbReference>
<keyword evidence="6" id="KW-1185">Reference proteome</keyword>
<evidence type="ECO:0000256" key="3">
    <source>
        <dbReference type="PROSITE-ProRule" id="PRU00339"/>
    </source>
</evidence>
<dbReference type="InterPro" id="IPR011990">
    <property type="entry name" value="TPR-like_helical_dom_sf"/>
</dbReference>
<evidence type="ECO:0000256" key="4">
    <source>
        <dbReference type="SAM" id="MobiDB-lite"/>
    </source>
</evidence>
<evidence type="ECO:0000313" key="5">
    <source>
        <dbReference type="EMBL" id="CEM35294.1"/>
    </source>
</evidence>
<gene>
    <name evidence="5" type="ORF">Vbra_18891</name>
</gene>
<dbReference type="InParanoid" id="A0A0G4GWS0"/>
<evidence type="ECO:0000313" key="6">
    <source>
        <dbReference type="Proteomes" id="UP000041254"/>
    </source>
</evidence>
<reference evidence="5 6" key="1">
    <citation type="submission" date="2014-11" db="EMBL/GenBank/DDBJ databases">
        <authorList>
            <person name="Zhu J."/>
            <person name="Qi W."/>
            <person name="Song R."/>
        </authorList>
    </citation>
    <scope>NUCLEOTIDE SEQUENCE [LARGE SCALE GENOMIC DNA]</scope>
</reference>
<dbReference type="PANTHER" id="PTHR45641:SF19">
    <property type="entry name" value="NEPHROCYSTIN-3"/>
    <property type="match status" value="1"/>
</dbReference>
<protein>
    <submittedName>
        <fullName evidence="5">Uncharacterized protein</fullName>
    </submittedName>
</protein>
<dbReference type="AlphaFoldDB" id="A0A0G4GWS0"/>
<dbReference type="OrthoDB" id="441582at2759"/>
<dbReference type="OMA" id="FGEDHNT"/>
<dbReference type="Pfam" id="PF13424">
    <property type="entry name" value="TPR_12"/>
    <property type="match status" value="1"/>
</dbReference>
<dbReference type="SMART" id="SM00028">
    <property type="entry name" value="TPR"/>
    <property type="match status" value="4"/>
</dbReference>
<dbReference type="Gene3D" id="1.25.40.10">
    <property type="entry name" value="Tetratricopeptide repeat domain"/>
    <property type="match status" value="1"/>
</dbReference>
<dbReference type="PhylomeDB" id="A0A0G4GWS0"/>
<feature type="compositionally biased region" description="Basic and acidic residues" evidence="4">
    <location>
        <begin position="48"/>
        <end position="58"/>
    </location>
</feature>
<sequence>MQPRSFSSSLSSQQPQQPHPSEQADARASTDSASAAEPVDVRASPRQQHQDAEGSGKENEDEPGVVNDEGGAAESESSDLFRKVPQEMEFLPQSDTYINLGYVSSKAKMRAIIADMEQHMKILLTVCAMDDPKLADQYLDLGMSYHQNTNHERAITMYTRAMKVYQRIAGEHVETLPLAKCYSMIGLAHRDKGDPNEALEWLEKAYTTMKELGGPMCPTLPEVLNARGAVYQELGAPGKAIEDYEEALLILYQLTDGNPNTPYIAIGYYNLGLAYAERAQNLLAKISLTRGIESAIEVFGEDHNTTMRMREALQLVMDRHKEEQQQQQQEAEGSSVSAADSQAADGGHGPAGSAAAA</sequence>
<evidence type="ECO:0000256" key="1">
    <source>
        <dbReference type="ARBA" id="ARBA00022737"/>
    </source>
</evidence>
<keyword evidence="1" id="KW-0677">Repeat</keyword>
<keyword evidence="2 3" id="KW-0802">TPR repeat</keyword>
<feature type="compositionally biased region" description="Low complexity" evidence="4">
    <location>
        <begin position="325"/>
        <end position="357"/>
    </location>
</feature>
<dbReference type="VEuPathDB" id="CryptoDB:Vbra_18891"/>
<feature type="repeat" description="TPR" evidence="3">
    <location>
        <begin position="135"/>
        <end position="168"/>
    </location>
</feature>
<dbReference type="InterPro" id="IPR019734">
    <property type="entry name" value="TPR_rpt"/>
</dbReference>
<dbReference type="STRING" id="1169540.A0A0G4GWS0"/>